<name>A0A345Z3I2_9MOLU</name>
<evidence type="ECO:0000313" key="2">
    <source>
        <dbReference type="EMBL" id="AXK51161.1"/>
    </source>
</evidence>
<dbReference type="Proteomes" id="UP000254792">
    <property type="component" value="Chromosome"/>
</dbReference>
<dbReference type="KEGG" id="salx:SALLE_v1c04870"/>
<dbReference type="EMBL" id="CP031376">
    <property type="protein sequence ID" value="AXK51161.1"/>
    <property type="molecule type" value="Genomic_DNA"/>
</dbReference>
<dbReference type="AlphaFoldDB" id="A0A345Z3I2"/>
<feature type="domain" description="SprT-like" evidence="1">
    <location>
        <begin position="21"/>
        <end position="123"/>
    </location>
</feature>
<evidence type="ECO:0000313" key="3">
    <source>
        <dbReference type="Proteomes" id="UP000254792"/>
    </source>
</evidence>
<reference evidence="2 3" key="1">
    <citation type="submission" date="2018-07" db="EMBL/GenBank/DDBJ databases">
        <title>Complete genome sequence of Spiroplasma alleghenense PLHS-1 (ATCC 51752).</title>
        <authorList>
            <person name="Chou L."/>
            <person name="Lee T.-Y."/>
            <person name="Tsai Y.-M."/>
            <person name="Kuo C.-H."/>
        </authorList>
    </citation>
    <scope>NUCLEOTIDE SEQUENCE [LARGE SCALE GENOMIC DNA]</scope>
    <source>
        <strain evidence="2 3">PLHS-1</strain>
    </source>
</reference>
<dbReference type="GO" id="GO:0006950">
    <property type="term" value="P:response to stress"/>
    <property type="evidence" value="ECO:0007669"/>
    <property type="project" value="UniProtKB-ARBA"/>
</dbReference>
<keyword evidence="3" id="KW-1185">Reference proteome</keyword>
<dbReference type="OrthoDB" id="9787302at2"/>
<accession>A0A345Z3I2</accession>
<proteinExistence type="predicted"/>
<dbReference type="InterPro" id="IPR006640">
    <property type="entry name" value="SprT-like_domain"/>
</dbReference>
<organism evidence="2 3">
    <name type="scientific">Spiroplasma alleghenense</name>
    <dbReference type="NCBI Taxonomy" id="216931"/>
    <lineage>
        <taxon>Bacteria</taxon>
        <taxon>Bacillati</taxon>
        <taxon>Mycoplasmatota</taxon>
        <taxon>Mollicutes</taxon>
        <taxon>Entomoplasmatales</taxon>
        <taxon>Spiroplasmataceae</taxon>
        <taxon>Spiroplasma</taxon>
    </lineage>
</organism>
<gene>
    <name evidence="2" type="ORF">SALLE_v1c04870</name>
</gene>
<protein>
    <recommendedName>
        <fullName evidence="1">SprT-like domain-containing protein</fullName>
    </recommendedName>
</protein>
<dbReference type="Pfam" id="PF10263">
    <property type="entry name" value="SprT-like"/>
    <property type="match status" value="1"/>
</dbReference>
<evidence type="ECO:0000259" key="1">
    <source>
        <dbReference type="Pfam" id="PF10263"/>
    </source>
</evidence>
<dbReference type="RefSeq" id="WP_115558071.1">
    <property type="nucleotide sequence ID" value="NZ_CP031376.1"/>
</dbReference>
<sequence>MTEVSLMIPDILNEIYIAYDFLNHKLFNNELKKIQITIASFNQKTRSNKTVLAHFNPRKSWEGDFNEIVLYDSVFTGNFNDILQTLVHEMVHQYCFENGIKDTEANGRHNKNFRQQAEIVGLTVNKPLTKNQGYTTSLSGALESVFRVIPLNHRVIEDFIGINNFKKLNKKNKEIKETIKPVNFKYQCSGCEIEFRSKKDMNLNCADCDISLIKSVF</sequence>